<organism evidence="1 2">
    <name type="scientific">Necator americanus</name>
    <name type="common">Human hookworm</name>
    <dbReference type="NCBI Taxonomy" id="51031"/>
    <lineage>
        <taxon>Eukaryota</taxon>
        <taxon>Metazoa</taxon>
        <taxon>Ecdysozoa</taxon>
        <taxon>Nematoda</taxon>
        <taxon>Chromadorea</taxon>
        <taxon>Rhabditida</taxon>
        <taxon>Rhabditina</taxon>
        <taxon>Rhabditomorpha</taxon>
        <taxon>Strongyloidea</taxon>
        <taxon>Ancylostomatidae</taxon>
        <taxon>Bunostominae</taxon>
        <taxon>Necator</taxon>
    </lineage>
</organism>
<evidence type="ECO:0000313" key="2">
    <source>
        <dbReference type="Proteomes" id="UP001303046"/>
    </source>
</evidence>
<protein>
    <submittedName>
        <fullName evidence="1">Uncharacterized protein</fullName>
    </submittedName>
</protein>
<proteinExistence type="predicted"/>
<evidence type="ECO:0000313" key="1">
    <source>
        <dbReference type="EMBL" id="KAK6762110.1"/>
    </source>
</evidence>
<comment type="caution">
    <text evidence="1">The sequence shown here is derived from an EMBL/GenBank/DDBJ whole genome shotgun (WGS) entry which is preliminary data.</text>
</comment>
<dbReference type="EMBL" id="JAVFWL010000006">
    <property type="protein sequence ID" value="KAK6762110.1"/>
    <property type="molecule type" value="Genomic_DNA"/>
</dbReference>
<reference evidence="1 2" key="1">
    <citation type="submission" date="2023-08" db="EMBL/GenBank/DDBJ databases">
        <title>A Necator americanus chromosomal reference genome.</title>
        <authorList>
            <person name="Ilik V."/>
            <person name="Petrzelkova K.J."/>
            <person name="Pardy F."/>
            <person name="Fuh T."/>
            <person name="Niatou-Singa F.S."/>
            <person name="Gouil Q."/>
            <person name="Baker L."/>
            <person name="Ritchie M.E."/>
            <person name="Jex A.R."/>
            <person name="Gazzola D."/>
            <person name="Li H."/>
            <person name="Toshio Fujiwara R."/>
            <person name="Zhan B."/>
            <person name="Aroian R.V."/>
            <person name="Pafco B."/>
            <person name="Schwarz E.M."/>
        </authorList>
    </citation>
    <scope>NUCLEOTIDE SEQUENCE [LARGE SCALE GENOMIC DNA]</scope>
    <source>
        <strain evidence="1 2">Aroian</strain>
        <tissue evidence="1">Whole animal</tissue>
    </source>
</reference>
<accession>A0ABR1EHD3</accession>
<sequence length="107" mass="12399">MLRERCHQRSKDSVVAECHVSFSCEIPSRRRSPTFILMPMFCKIVKSRPVWYQFMDIRGKKGSIRPESSKSQTEKKETIMGACGNWCISLHILPICTGRLLWNHSQA</sequence>
<keyword evidence="2" id="KW-1185">Reference proteome</keyword>
<name>A0ABR1EHD3_NECAM</name>
<dbReference type="Proteomes" id="UP001303046">
    <property type="component" value="Unassembled WGS sequence"/>
</dbReference>
<gene>
    <name evidence="1" type="primary">Necator_chrX.g23158</name>
    <name evidence="1" type="ORF">RB195_022995</name>
</gene>